<evidence type="ECO:0000256" key="1">
    <source>
        <dbReference type="ARBA" id="ARBA00023002"/>
    </source>
</evidence>
<dbReference type="InterPro" id="IPR036010">
    <property type="entry name" value="2Fe-2S_ferredoxin-like_sf"/>
</dbReference>
<name>A0ABY8ISK1_9HYPH</name>
<keyword evidence="2" id="KW-0614">Plasmid</keyword>
<keyword evidence="1" id="KW-0560">Oxidoreductase</keyword>
<accession>A0ABY8ISK1</accession>
<dbReference type="InterPro" id="IPR042204">
    <property type="entry name" value="2Fe-2S-bd_N"/>
</dbReference>
<reference evidence="2 3" key="2">
    <citation type="journal article" date="2023" name="MicrobiologyOpen">
        <title>Genomics of the tumorigenes clade of the family Rhizobiaceae and description of Rhizobium rhododendri sp. nov.</title>
        <authorList>
            <person name="Kuzmanovic N."/>
            <person name="diCenzo G.C."/>
            <person name="Bunk B."/>
            <person name="Sproeer C."/>
            <person name="Fruehling A."/>
            <person name="Neumann-Schaal M."/>
            <person name="Overmann J."/>
            <person name="Smalla K."/>
        </authorList>
    </citation>
    <scope>NUCLEOTIDE SEQUENCE [LARGE SCALE GENOMIC DNA]</scope>
    <source>
        <strain evidence="3">rho-6.2</strain>
        <plasmid evidence="2 3">unnamed1</plasmid>
    </source>
</reference>
<organism evidence="2 3">
    <name type="scientific">Rhizobium rhododendri</name>
    <dbReference type="NCBI Taxonomy" id="2506430"/>
    <lineage>
        <taxon>Bacteria</taxon>
        <taxon>Pseudomonadati</taxon>
        <taxon>Pseudomonadota</taxon>
        <taxon>Alphaproteobacteria</taxon>
        <taxon>Hyphomicrobiales</taxon>
        <taxon>Rhizobiaceae</taxon>
        <taxon>Rhizobium/Agrobacterium group</taxon>
        <taxon>Rhizobium</taxon>
    </lineage>
</organism>
<protein>
    <submittedName>
        <fullName evidence="2">(2Fe-2S)-binding protein</fullName>
    </submittedName>
</protein>
<sequence>MERGKVVRFTFEGRSVDAYAGESIAAALLVAGYKTLRESPNDHAPRGPFCWMGLCQECSVEVDGVRRPACQSECADGLVVRKGTIA</sequence>
<gene>
    <name evidence="2" type="ORF">PR018_20895</name>
</gene>
<dbReference type="EMBL" id="CP117268">
    <property type="protein sequence ID" value="WFS25975.1"/>
    <property type="molecule type" value="Genomic_DNA"/>
</dbReference>
<dbReference type="Pfam" id="PF13510">
    <property type="entry name" value="Fer2_4"/>
    <property type="match status" value="1"/>
</dbReference>
<keyword evidence="3" id="KW-1185">Reference proteome</keyword>
<evidence type="ECO:0000313" key="3">
    <source>
        <dbReference type="Proteomes" id="UP000318939"/>
    </source>
</evidence>
<geneLocation type="plasmid" evidence="2 3">
    <name>unnamed1</name>
</geneLocation>
<dbReference type="Proteomes" id="UP000318939">
    <property type="component" value="Plasmid unnamed1"/>
</dbReference>
<evidence type="ECO:0000313" key="2">
    <source>
        <dbReference type="EMBL" id="WFS25975.1"/>
    </source>
</evidence>
<proteinExistence type="predicted"/>
<reference evidence="2 3" key="1">
    <citation type="journal article" date="2019" name="Phytopathology">
        <title>A Novel Group of Rhizobium tumorigenes-Like Agrobacteria Associated with Crown Gall Disease of Rhododendron and Blueberry.</title>
        <authorList>
            <person name="Kuzmanovic N."/>
            <person name="Behrens P."/>
            <person name="Idczak E."/>
            <person name="Wagner S."/>
            <person name="Gotz M."/>
            <person name="Sproer C."/>
            <person name="Bunk B."/>
            <person name="Overmann J."/>
            <person name="Smalla K."/>
        </authorList>
    </citation>
    <scope>NUCLEOTIDE SEQUENCE [LARGE SCALE GENOMIC DNA]</scope>
    <source>
        <strain evidence="3">rho-6.2</strain>
    </source>
</reference>
<dbReference type="Gene3D" id="3.10.20.440">
    <property type="entry name" value="2Fe-2S iron-sulphur cluster binding domain, sarcosine oxidase, alpha subunit, N-terminal domain"/>
    <property type="match status" value="1"/>
</dbReference>
<dbReference type="RefSeq" id="WP_142831201.1">
    <property type="nucleotide sequence ID" value="NZ_CP117268.1"/>
</dbReference>
<dbReference type="SUPFAM" id="SSF54292">
    <property type="entry name" value="2Fe-2S ferredoxin-like"/>
    <property type="match status" value="1"/>
</dbReference>